<dbReference type="InterPro" id="IPR011701">
    <property type="entry name" value="MFS"/>
</dbReference>
<feature type="transmembrane region" description="Helical" evidence="6">
    <location>
        <begin position="21"/>
        <end position="39"/>
    </location>
</feature>
<dbReference type="InterPro" id="IPR052524">
    <property type="entry name" value="MFS_Cyanate_Porter"/>
</dbReference>
<dbReference type="SUPFAM" id="SSF103473">
    <property type="entry name" value="MFS general substrate transporter"/>
    <property type="match status" value="1"/>
</dbReference>
<proteinExistence type="predicted"/>
<dbReference type="InterPro" id="IPR020846">
    <property type="entry name" value="MFS_dom"/>
</dbReference>
<dbReference type="Pfam" id="PF07690">
    <property type="entry name" value="MFS_1"/>
    <property type="match status" value="1"/>
</dbReference>
<dbReference type="GO" id="GO:0005886">
    <property type="term" value="C:plasma membrane"/>
    <property type="evidence" value="ECO:0007669"/>
    <property type="project" value="UniProtKB-SubCell"/>
</dbReference>
<feature type="transmembrane region" description="Helical" evidence="6">
    <location>
        <begin position="356"/>
        <end position="372"/>
    </location>
</feature>
<gene>
    <name evidence="8" type="ORF">Q8G35_21875</name>
</gene>
<accession>A0AA90P5E5</accession>
<comment type="subcellular location">
    <subcellularLocation>
        <location evidence="1">Cell membrane</location>
        <topology evidence="1">Multi-pass membrane protein</topology>
    </subcellularLocation>
</comment>
<keyword evidence="3 6" id="KW-0812">Transmembrane</keyword>
<evidence type="ECO:0000259" key="7">
    <source>
        <dbReference type="PROSITE" id="PS50850"/>
    </source>
</evidence>
<feature type="transmembrane region" description="Helical" evidence="6">
    <location>
        <begin position="174"/>
        <end position="195"/>
    </location>
</feature>
<name>A0AA90P5E5_9BACI</name>
<evidence type="ECO:0000256" key="3">
    <source>
        <dbReference type="ARBA" id="ARBA00022692"/>
    </source>
</evidence>
<dbReference type="PANTHER" id="PTHR23523">
    <property type="match status" value="1"/>
</dbReference>
<evidence type="ECO:0000256" key="6">
    <source>
        <dbReference type="SAM" id="Phobius"/>
    </source>
</evidence>
<dbReference type="PROSITE" id="PS50850">
    <property type="entry name" value="MFS"/>
    <property type="match status" value="1"/>
</dbReference>
<feature type="domain" description="Major facilitator superfamily (MFS) profile" evidence="7">
    <location>
        <begin position="20"/>
        <end position="404"/>
    </location>
</feature>
<feature type="transmembrane region" description="Helical" evidence="6">
    <location>
        <begin position="313"/>
        <end position="336"/>
    </location>
</feature>
<keyword evidence="2" id="KW-0813">Transport</keyword>
<evidence type="ECO:0000256" key="1">
    <source>
        <dbReference type="ARBA" id="ARBA00004651"/>
    </source>
</evidence>
<feature type="transmembrane region" description="Helical" evidence="6">
    <location>
        <begin position="262"/>
        <end position="283"/>
    </location>
</feature>
<organism evidence="8 9">
    <name type="scientific">Peribacillus simplex</name>
    <dbReference type="NCBI Taxonomy" id="1478"/>
    <lineage>
        <taxon>Bacteria</taxon>
        <taxon>Bacillati</taxon>
        <taxon>Bacillota</taxon>
        <taxon>Bacilli</taxon>
        <taxon>Bacillales</taxon>
        <taxon>Bacillaceae</taxon>
        <taxon>Peribacillus</taxon>
    </lineage>
</organism>
<feature type="transmembrane region" description="Helical" evidence="6">
    <location>
        <begin position="378"/>
        <end position="399"/>
    </location>
</feature>
<dbReference type="Gene3D" id="1.20.1250.20">
    <property type="entry name" value="MFS general substrate transporter like domains"/>
    <property type="match status" value="2"/>
</dbReference>
<evidence type="ECO:0000256" key="4">
    <source>
        <dbReference type="ARBA" id="ARBA00022989"/>
    </source>
</evidence>
<reference evidence="8" key="1">
    <citation type="submission" date="2023-07" db="EMBL/GenBank/DDBJ databases">
        <title>Murine gut Bacillus species.</title>
        <authorList>
            <person name="Gutman E."/>
            <person name="Hashuel R."/>
            <person name="Litvak Y."/>
        </authorList>
    </citation>
    <scope>NUCLEOTIDE SEQUENCE</scope>
    <source>
        <strain evidence="8">RU283</strain>
    </source>
</reference>
<protein>
    <submittedName>
        <fullName evidence="8">MFS transporter</fullName>
    </submittedName>
</protein>
<evidence type="ECO:0000256" key="5">
    <source>
        <dbReference type="ARBA" id="ARBA00023136"/>
    </source>
</evidence>
<feature type="transmembrane region" description="Helical" evidence="6">
    <location>
        <begin position="113"/>
        <end position="131"/>
    </location>
</feature>
<feature type="transmembrane region" description="Helical" evidence="6">
    <location>
        <begin position="89"/>
        <end position="107"/>
    </location>
</feature>
<comment type="caution">
    <text evidence="8">The sequence shown here is derived from an EMBL/GenBank/DDBJ whole genome shotgun (WGS) entry which is preliminary data.</text>
</comment>
<dbReference type="GO" id="GO:0022857">
    <property type="term" value="F:transmembrane transporter activity"/>
    <property type="evidence" value="ECO:0007669"/>
    <property type="project" value="InterPro"/>
</dbReference>
<dbReference type="InterPro" id="IPR036259">
    <property type="entry name" value="MFS_trans_sf"/>
</dbReference>
<dbReference type="RefSeq" id="WP_305162030.1">
    <property type="nucleotide sequence ID" value="NZ_JAUUTP010000030.1"/>
</dbReference>
<feature type="transmembrane region" description="Helical" evidence="6">
    <location>
        <begin position="143"/>
        <end position="168"/>
    </location>
</feature>
<feature type="transmembrane region" description="Helical" evidence="6">
    <location>
        <begin position="59"/>
        <end position="77"/>
    </location>
</feature>
<dbReference type="Proteomes" id="UP001178277">
    <property type="component" value="Unassembled WGS sequence"/>
</dbReference>
<feature type="transmembrane region" description="Helical" evidence="6">
    <location>
        <begin position="223"/>
        <end position="242"/>
    </location>
</feature>
<evidence type="ECO:0000256" key="2">
    <source>
        <dbReference type="ARBA" id="ARBA00022448"/>
    </source>
</evidence>
<dbReference type="CDD" id="cd17339">
    <property type="entry name" value="MFS_NIMT_CynX_like"/>
    <property type="match status" value="1"/>
</dbReference>
<keyword evidence="5 6" id="KW-0472">Membrane</keyword>
<dbReference type="PANTHER" id="PTHR23523:SF2">
    <property type="entry name" value="2-NITROIMIDAZOLE TRANSPORTER"/>
    <property type="match status" value="1"/>
</dbReference>
<dbReference type="EMBL" id="JAUUTP010000030">
    <property type="protein sequence ID" value="MDP1420953.1"/>
    <property type="molecule type" value="Genomic_DNA"/>
</dbReference>
<sequence length="412" mass="44228">MGIHQAANQLEQTKVDIKPRVGLLIIGIILLGANLRAPLTSVGPLVTSIRDNLGISNALSGSLTTLPLLSFALLSPFAPRIARRFGMELTLFLSLILLTIGIGVRSVGGVPTLFIGTILIGLAIAIGNVLLPSLIKHNFARNIGLMTGTYAVSMNLCGAIGSGISIPLASSSGWGWAGALGCWGILSLITVFLWMPQLRRPLKSGKDVQTAQKDKKINLWRSGLAWQITFFMGLQSFIFYTVITWMPEILEQKGLNADGAGWMLSIMQLAVIPITFLVPILAGRLQSQRLLVVPPVVFLIAGIFGILYGSTLFIPVCMILIGIGVGTIFSLSMMFFSLRTQSTHEATELSGMAQSFGYLLAAIGPVLFGLLHDITHSWTVPLLMLALISALIFIVGMRAGNNEYVTTQKTPS</sequence>
<keyword evidence="4 6" id="KW-1133">Transmembrane helix</keyword>
<feature type="transmembrane region" description="Helical" evidence="6">
    <location>
        <begin position="290"/>
        <end position="307"/>
    </location>
</feature>
<evidence type="ECO:0000313" key="8">
    <source>
        <dbReference type="EMBL" id="MDP1420953.1"/>
    </source>
</evidence>
<dbReference type="AlphaFoldDB" id="A0AA90P5E5"/>
<evidence type="ECO:0000313" key="9">
    <source>
        <dbReference type="Proteomes" id="UP001178277"/>
    </source>
</evidence>